<reference evidence="1" key="1">
    <citation type="journal article" date="2023" name="Plant J.">
        <title>Genome sequences and population genomics provide insights into the demographic history, inbreeding, and mutation load of two 'living fossil' tree species of Dipteronia.</title>
        <authorList>
            <person name="Feng Y."/>
            <person name="Comes H.P."/>
            <person name="Chen J."/>
            <person name="Zhu S."/>
            <person name="Lu R."/>
            <person name="Zhang X."/>
            <person name="Li P."/>
            <person name="Qiu J."/>
            <person name="Olsen K.M."/>
            <person name="Qiu Y."/>
        </authorList>
    </citation>
    <scope>NUCLEOTIDE SEQUENCE</scope>
    <source>
        <strain evidence="1">KIB01</strain>
    </source>
</reference>
<sequence>MNNSNGKRSIIQDWLSSCGDNLKFNVDGFVIGISDSNTAEVWAVKKATDLCISNAKLRGRFISIVSDSKVVVSWVNNGDFGKLYCVNSIYQIRSAIRSLGGVEDVYDPRAFYSSVCSLAKKGPSKWGAFVEWGILMFRFTIG</sequence>
<dbReference type="Proteomes" id="UP001280121">
    <property type="component" value="Unassembled WGS sequence"/>
</dbReference>
<name>A0AAD9X459_9ROSI</name>
<dbReference type="InterPro" id="IPR036397">
    <property type="entry name" value="RNaseH_sf"/>
</dbReference>
<dbReference type="AlphaFoldDB" id="A0AAD9X459"/>
<dbReference type="Gene3D" id="3.30.420.10">
    <property type="entry name" value="Ribonuclease H-like superfamily/Ribonuclease H"/>
    <property type="match status" value="1"/>
</dbReference>
<dbReference type="GO" id="GO:0003676">
    <property type="term" value="F:nucleic acid binding"/>
    <property type="evidence" value="ECO:0007669"/>
    <property type="project" value="InterPro"/>
</dbReference>
<dbReference type="EMBL" id="JANJYI010000004">
    <property type="protein sequence ID" value="KAK2652373.1"/>
    <property type="molecule type" value="Genomic_DNA"/>
</dbReference>
<dbReference type="SUPFAM" id="SSF53098">
    <property type="entry name" value="Ribonuclease H-like"/>
    <property type="match status" value="1"/>
</dbReference>
<proteinExistence type="predicted"/>
<gene>
    <name evidence="1" type="ORF">Ddye_012229</name>
</gene>
<protein>
    <submittedName>
        <fullName evidence="1">Uncharacterized protein</fullName>
    </submittedName>
</protein>
<dbReference type="InterPro" id="IPR012337">
    <property type="entry name" value="RNaseH-like_sf"/>
</dbReference>
<evidence type="ECO:0000313" key="1">
    <source>
        <dbReference type="EMBL" id="KAK2652373.1"/>
    </source>
</evidence>
<organism evidence="1 2">
    <name type="scientific">Dipteronia dyeriana</name>
    <dbReference type="NCBI Taxonomy" id="168575"/>
    <lineage>
        <taxon>Eukaryota</taxon>
        <taxon>Viridiplantae</taxon>
        <taxon>Streptophyta</taxon>
        <taxon>Embryophyta</taxon>
        <taxon>Tracheophyta</taxon>
        <taxon>Spermatophyta</taxon>
        <taxon>Magnoliopsida</taxon>
        <taxon>eudicotyledons</taxon>
        <taxon>Gunneridae</taxon>
        <taxon>Pentapetalae</taxon>
        <taxon>rosids</taxon>
        <taxon>malvids</taxon>
        <taxon>Sapindales</taxon>
        <taxon>Sapindaceae</taxon>
        <taxon>Hippocastanoideae</taxon>
        <taxon>Acereae</taxon>
        <taxon>Dipteronia</taxon>
    </lineage>
</organism>
<comment type="caution">
    <text evidence="1">The sequence shown here is derived from an EMBL/GenBank/DDBJ whole genome shotgun (WGS) entry which is preliminary data.</text>
</comment>
<evidence type="ECO:0000313" key="2">
    <source>
        <dbReference type="Proteomes" id="UP001280121"/>
    </source>
</evidence>
<keyword evidence="2" id="KW-1185">Reference proteome</keyword>
<accession>A0AAD9X459</accession>